<gene>
    <name evidence="1" type="ORF">MUK42_32949</name>
</gene>
<name>A0A9E7JTF3_9LILI</name>
<evidence type="ECO:0000313" key="2">
    <source>
        <dbReference type="Proteomes" id="UP001055439"/>
    </source>
</evidence>
<organism evidence="1 2">
    <name type="scientific">Musa troglodytarum</name>
    <name type="common">fe'i banana</name>
    <dbReference type="NCBI Taxonomy" id="320322"/>
    <lineage>
        <taxon>Eukaryota</taxon>
        <taxon>Viridiplantae</taxon>
        <taxon>Streptophyta</taxon>
        <taxon>Embryophyta</taxon>
        <taxon>Tracheophyta</taxon>
        <taxon>Spermatophyta</taxon>
        <taxon>Magnoliopsida</taxon>
        <taxon>Liliopsida</taxon>
        <taxon>Zingiberales</taxon>
        <taxon>Musaceae</taxon>
        <taxon>Musa</taxon>
    </lineage>
</organism>
<sequence>MVADVMPSRFISSDCPTFDVAVAQACWIDFKNTFSVTGRRRFVFRNPKKELMQAPVEELAIWIEVSNSHEEAVSVCNVVNDLSDDSMGNNLQERRPPVMFQMPEIQRTPVITVHFLQVVVFLPISDEI</sequence>
<proteinExistence type="predicted"/>
<keyword evidence="2" id="KW-1185">Reference proteome</keyword>
<evidence type="ECO:0000313" key="1">
    <source>
        <dbReference type="EMBL" id="URD92728.1"/>
    </source>
</evidence>
<accession>A0A9E7JTF3</accession>
<reference evidence="1" key="1">
    <citation type="submission" date="2022-05" db="EMBL/GenBank/DDBJ databases">
        <title>The Musa troglodytarum L. genome provides insights into the mechanism of non-climacteric behaviour and enrichment of carotenoids.</title>
        <authorList>
            <person name="Wang J."/>
        </authorList>
    </citation>
    <scope>NUCLEOTIDE SEQUENCE</scope>
    <source>
        <tissue evidence="1">Leaf</tissue>
    </source>
</reference>
<dbReference type="EMBL" id="CP097505">
    <property type="protein sequence ID" value="URD92728.1"/>
    <property type="molecule type" value="Genomic_DNA"/>
</dbReference>
<dbReference type="Proteomes" id="UP001055439">
    <property type="component" value="Chromosome 3"/>
</dbReference>
<dbReference type="AlphaFoldDB" id="A0A9E7JTF3"/>
<protein>
    <submittedName>
        <fullName evidence="1">Uncharacterized protein</fullName>
    </submittedName>
</protein>